<organism evidence="1 2">
    <name type="scientific">Acrodontium crateriforme</name>
    <dbReference type="NCBI Taxonomy" id="150365"/>
    <lineage>
        <taxon>Eukaryota</taxon>
        <taxon>Fungi</taxon>
        <taxon>Dikarya</taxon>
        <taxon>Ascomycota</taxon>
        <taxon>Pezizomycotina</taxon>
        <taxon>Dothideomycetes</taxon>
        <taxon>Dothideomycetidae</taxon>
        <taxon>Mycosphaerellales</taxon>
        <taxon>Teratosphaeriaceae</taxon>
        <taxon>Acrodontium</taxon>
    </lineage>
</organism>
<reference evidence="1 2" key="1">
    <citation type="submission" date="2023-11" db="EMBL/GenBank/DDBJ databases">
        <title>An acidophilic fungus is an integral part of prey digestion in a carnivorous sundew plant.</title>
        <authorList>
            <person name="Tsai I.J."/>
        </authorList>
    </citation>
    <scope>NUCLEOTIDE SEQUENCE [LARGE SCALE GENOMIC DNA]</scope>
    <source>
        <strain evidence="1">169a</strain>
    </source>
</reference>
<evidence type="ECO:0000313" key="1">
    <source>
        <dbReference type="EMBL" id="WPG97306.1"/>
    </source>
</evidence>
<dbReference type="PANTHER" id="PTHR39290">
    <property type="entry name" value="C3H1-TYPE DOMAIN-CONTAINING PROTEIN-RELATED"/>
    <property type="match status" value="1"/>
</dbReference>
<name>A0AAQ3LXD8_9PEZI</name>
<evidence type="ECO:0000313" key="2">
    <source>
        <dbReference type="Proteomes" id="UP001303373"/>
    </source>
</evidence>
<dbReference type="PANTHER" id="PTHR39290:SF6">
    <property type="entry name" value="S-ADENOSYL-L-METHIONINE-DEPENDENT METHYLTRANSFERASES SUPERFAMILY PROTEIN"/>
    <property type="match status" value="1"/>
</dbReference>
<keyword evidence="2" id="KW-1185">Reference proteome</keyword>
<dbReference type="Proteomes" id="UP001303373">
    <property type="component" value="Chromosome 1"/>
</dbReference>
<proteinExistence type="predicted"/>
<gene>
    <name evidence="1" type="ORF">R9X50_00008000</name>
</gene>
<accession>A0AAQ3LXD8</accession>
<protein>
    <submittedName>
        <fullName evidence="1">Uncharacterized protein</fullName>
    </submittedName>
</protein>
<dbReference type="AlphaFoldDB" id="A0AAQ3LXD8"/>
<dbReference type="EMBL" id="CP138580">
    <property type="protein sequence ID" value="WPG97306.1"/>
    <property type="molecule type" value="Genomic_DNA"/>
</dbReference>
<sequence>MPPIPQKPQTEDSTTFSPDVFFDRWAREDLTPPWNNDFRMFVLKAFGLPLDDDYEYVAVAQVTLLQAQTYVEFGGQGGLHAWYRDENGEVLPSPSAADIAAYTNIFRPTTSTSKALTALASNAKKDSIRLSIATHLQTLYKPAPPTSPLTVTKTKIHVNPAFDVWTWTCQNLEWAGPEPSTAKVRISHAILPIMYHHFGCVCPSYESLAVIRQAAAGRRVIDMGSGNGYWTYMLRRLEASSPAPKKCAKRMEVVPVDNGISEWRTMWVGDTVQAEGDVWLKKQAGGKEDVLLLIYPSVGNDFTGRMIKAYRGTTIISAGSQNTNGYTGFAKETLPQWMAREMPGWDQVLQLPLPSFAGKDEALFVFEKKAADL</sequence>